<reference evidence="7 8" key="1">
    <citation type="journal article" date="2022" name="Front. Cell. Infect. Microbiol.">
        <title>The Genomes of Two Strains of Taenia crassiceps the Animal Model for the Study of Human Cysticercosis.</title>
        <authorList>
            <person name="Bobes R.J."/>
            <person name="Estrada K."/>
            <person name="Rios-Valencia D.G."/>
            <person name="Calderon-Gallegos A."/>
            <person name="de la Torre P."/>
            <person name="Carrero J.C."/>
            <person name="Sanchez-Flores A."/>
            <person name="Laclette J.P."/>
        </authorList>
    </citation>
    <scope>NUCLEOTIDE SEQUENCE [LARGE SCALE GENOMIC DNA]</scope>
    <source>
        <strain evidence="7">WFUcys</strain>
    </source>
</reference>
<dbReference type="Proteomes" id="UP001651158">
    <property type="component" value="Unassembled WGS sequence"/>
</dbReference>
<dbReference type="Pfam" id="PF11715">
    <property type="entry name" value="Beta-prop_Nup120_160"/>
    <property type="match status" value="1"/>
</dbReference>
<feature type="domain" description="NUP160 C-terminal TPR" evidence="5">
    <location>
        <begin position="1256"/>
        <end position="1335"/>
    </location>
</feature>
<dbReference type="PANTHER" id="PTHR21286:SF0">
    <property type="entry name" value="NUCLEAR PORE COMPLEX PROTEIN NUP160"/>
    <property type="match status" value="1"/>
</dbReference>
<organism evidence="7 8">
    <name type="scientific">Taenia crassiceps</name>
    <dbReference type="NCBI Taxonomy" id="6207"/>
    <lineage>
        <taxon>Eukaryota</taxon>
        <taxon>Metazoa</taxon>
        <taxon>Spiralia</taxon>
        <taxon>Lophotrochozoa</taxon>
        <taxon>Platyhelminthes</taxon>
        <taxon>Cestoda</taxon>
        <taxon>Eucestoda</taxon>
        <taxon>Cyclophyllidea</taxon>
        <taxon>Taeniidae</taxon>
        <taxon>Taenia</taxon>
    </lineage>
</organism>
<comment type="caution">
    <text evidence="7">The sequence shown here is derived from an EMBL/GenBank/DDBJ whole genome shotgun (WGS) entry which is preliminary data.</text>
</comment>
<dbReference type="Pfam" id="PF23347">
    <property type="entry name" value="TPR_Nup160_C"/>
    <property type="match status" value="1"/>
</dbReference>
<evidence type="ECO:0000256" key="1">
    <source>
        <dbReference type="ARBA" id="ARBA00004123"/>
    </source>
</evidence>
<dbReference type="InterPro" id="IPR056536">
    <property type="entry name" value="TPR_NUP160_C"/>
</dbReference>
<feature type="domain" description="NUP160 middle TPR" evidence="6">
    <location>
        <begin position="991"/>
        <end position="1177"/>
    </location>
</feature>
<dbReference type="InterPro" id="IPR056535">
    <property type="entry name" value="TPR_NUP160_M"/>
</dbReference>
<keyword evidence="3" id="KW-0539">Nucleus</keyword>
<keyword evidence="8" id="KW-1185">Reference proteome</keyword>
<evidence type="ECO:0000313" key="8">
    <source>
        <dbReference type="Proteomes" id="UP001651158"/>
    </source>
</evidence>
<evidence type="ECO:0000259" key="4">
    <source>
        <dbReference type="Pfam" id="PF11715"/>
    </source>
</evidence>
<keyword evidence="2" id="KW-0813">Transport</keyword>
<sequence>MLCDLVAFDSLVSKPDIVCDVLKVPSETSSASSGETLTRAGGVAFNVVDFGDRLFVWHSDNDKLRIRELSFANDILNGSIEFRFSGAKVIHCGIYHERSGLFILVATTDGVYHEHFTCYKQRFKCYQWFRAAPIFGQQLFHRFPTRKFPLPPIQMTYWIWLRLNNYENKIAFDVIRVEPIKQMAYPQVSFDPAVCSLIDFVPFLSHNASNAPDVSMATSLNGATLPTLSVWAVVDVPNENEGSQLSAIPISSSAGYANMQLWQEPLPRSIFVPKHSCNSELGMSGDIVEEEDADLTDFMDFIFTPGRFAKVAIHDAFKSLKQSHHLPQECSPPDGVITILRNEINRVLISILRPSLSLSEFQTLLRTFHQIIVDYHQRASEPLGLFCVDSNGDVVVVRRSGISLVRRLQATEEALLNPSFLNCFRTESDLEVLTSNHQAAKLRARECLISCCRRIVKDLAQCQVWLEHERKICENSENFQNTEVVLNQLLADLPVNWLFGLEEDGSMEGMDDAFGWFLEFFFTPNPAETIVTDLEDEVEEASVDDALVRTHHQRSCLLGFGSSLSAELLRQGVHQATNTSLRFCVAVHLLWRRWNHRFATSLGSSRVEGRLQQIYRRLAVIQWLTTTRAAPPSDRSFLSLAWTHLKLLGMEDLFMDFVPLREFLRSGYHSASNRMHFQFCGLSLFEELILSTPEIFSGFSVGTVRPSWRTDSSTIITALQKLLCPMRKNGENIVPILKHLLLGARCKELLTLCKCLAPNAFDGINAKDLTSVHQDEQIDGRSRLLPGNGSWWSGDANALYVCAFLALLWSGVTDEAVGQYIQGSLCLRRRLLSFLYPFANECSSELTLDENVVVPCFLLEKLFPTEFAPSGSLGFPTHIQDSRGLPSTPLLVDEIQVRYLIKAMPVLEQLDKSEHVIRLCEYALEIIQKASSDACARGLLNFGANPRLTSPLRGSAPISFIDGWVTAKGGKMNHTGLFPTSAVCTDDEKFISLAQNLSELEAVLRTRIFRHELAIGNIARAHALVISNPDKARQRDCLHLLITTLCDRGQTTELVNFEYGCLENELVSTLKSRARAADMLPKSVPRRQGLKEGAVEQEENDFYSVLYAYYVRRSKFHSAVEVCFEQAVRLAEESTLFPQTLLRRAKSDGPWGAGSWTLAALQRQALCLSACINTLGLLPLQDQWVIIRDSEAAFLSDMESCAFASDVSWAFCLEEEGGACENRLGERGSEEMLASEDILHSNNVIRRQARSRILQITDLEHQYIVVRARLRLAQVSWGQGMLRAGSTSLRDLYSALIATALYEEAFQLLVAFDLDPSPLVTTVTSRCVALAEHQQTNKDAFAPSLPAFTNSTAPLNAERVLVIKSTAALSGYLAVAGDGMVEEDRKNDLLDLYWSLLKVLLINLDSRGILMVGDKPRAKWSFDLLACRTILTGSLHHLSSIQLPCWLMRFLSSGPSGPVLPLLRLLLDHNQLGEAYHLAYAILLTIIGSKTGQCPALLREADLRQLQMNLRSSSEHVASSSMYLPHSLLIRLLEALAIVSHKSQTYRLMHTKLQLVMKQYYSILVSVDGKHRQLQS</sequence>
<dbReference type="PANTHER" id="PTHR21286">
    <property type="entry name" value="NUCLEAR PORE COMPLEX PROTEIN NUP160"/>
    <property type="match status" value="1"/>
</dbReference>
<protein>
    <recommendedName>
        <fullName evidence="9">Nuclear pore complex protein Nup160</fullName>
    </recommendedName>
</protein>
<proteinExistence type="predicted"/>
<evidence type="ECO:0000256" key="2">
    <source>
        <dbReference type="ARBA" id="ARBA00022448"/>
    </source>
</evidence>
<evidence type="ECO:0000259" key="6">
    <source>
        <dbReference type="Pfam" id="PF23354"/>
    </source>
</evidence>
<dbReference type="EMBL" id="JAKROA010000002">
    <property type="protein sequence ID" value="KAL5109858.1"/>
    <property type="molecule type" value="Genomic_DNA"/>
</dbReference>
<dbReference type="InterPro" id="IPR021717">
    <property type="entry name" value="Nucleoporin_Nup160"/>
</dbReference>
<comment type="subcellular location">
    <subcellularLocation>
        <location evidence="1">Nucleus</location>
    </subcellularLocation>
</comment>
<name>A0ABR4QJW4_9CEST</name>
<dbReference type="Pfam" id="PF23354">
    <property type="entry name" value="TPR_NUP160_120_M"/>
    <property type="match status" value="1"/>
</dbReference>
<dbReference type="InterPro" id="IPR059141">
    <property type="entry name" value="Beta-prop_Nup120_160"/>
</dbReference>
<evidence type="ECO:0008006" key="9">
    <source>
        <dbReference type="Google" id="ProtNLM"/>
    </source>
</evidence>
<evidence type="ECO:0000256" key="3">
    <source>
        <dbReference type="ARBA" id="ARBA00023242"/>
    </source>
</evidence>
<evidence type="ECO:0000259" key="5">
    <source>
        <dbReference type="Pfam" id="PF23347"/>
    </source>
</evidence>
<accession>A0ABR4QJW4</accession>
<evidence type="ECO:0000313" key="7">
    <source>
        <dbReference type="EMBL" id="KAL5109858.1"/>
    </source>
</evidence>
<gene>
    <name evidence="7" type="ORF">TcWFU_001843</name>
</gene>
<feature type="domain" description="Nucleoporin Nup120/160 beta-propeller" evidence="4">
    <location>
        <begin position="279"/>
        <end position="412"/>
    </location>
</feature>